<dbReference type="AlphaFoldDB" id="A0A1Q9ERK5"/>
<name>A0A1Q9ERK5_SYMMI</name>
<dbReference type="Proteomes" id="UP000186817">
    <property type="component" value="Unassembled WGS sequence"/>
</dbReference>
<reference evidence="3 4" key="1">
    <citation type="submission" date="2016-02" db="EMBL/GenBank/DDBJ databases">
        <title>Genome analysis of coral dinoflagellate symbionts highlights evolutionary adaptations to a symbiotic lifestyle.</title>
        <authorList>
            <person name="Aranda M."/>
            <person name="Li Y."/>
            <person name="Liew Y.J."/>
            <person name="Baumgarten S."/>
            <person name="Simakov O."/>
            <person name="Wilson M."/>
            <person name="Piel J."/>
            <person name="Ashoor H."/>
            <person name="Bougouffa S."/>
            <person name="Bajic V.B."/>
            <person name="Ryu T."/>
            <person name="Ravasi T."/>
            <person name="Bayer T."/>
            <person name="Micklem G."/>
            <person name="Kim H."/>
            <person name="Bhak J."/>
            <person name="Lajeunesse T.C."/>
            <person name="Voolstra C.R."/>
        </authorList>
    </citation>
    <scope>NUCLEOTIDE SEQUENCE [LARGE SCALE GENOMIC DNA]</scope>
    <source>
        <strain evidence="3 4">CCMP2467</strain>
    </source>
</reference>
<feature type="domain" description="Reverse transcriptase" evidence="2">
    <location>
        <begin position="761"/>
        <end position="1033"/>
    </location>
</feature>
<gene>
    <name evidence="3" type="ORF">AK812_SmicGene6259</name>
</gene>
<sequence length="1252" mass="140818">MCQPLTDAAPAAERLGDDFPDAVAFEGTVAKVRHHGRLVFVKLSDDRGAESDVVFDWRFFEHESSPRPFPSKSEIKAGDRLIGRLGLPSGPGAPPRARQLAAREPGSKLPTSSVSTRRTGVVASSGYAPCLRCGASQRRLKLSPPGPPCHSSRAIVGNDPDLDSPRLGGEEREMLVDETSGRRSGHKRSTESEVPSPTRARGDRSDGGITLEAIRSLLQEQTKSLMDSHQQDLMDLKTATFKELTGIKKDVRKHGDFIEQLRDNQEKIEDRLKCLEQRGPGSAATTTSEATRPNLMILGGWPQDTQKDILLAELDTSLQQLGLQGSFEDVFCTGPRRGFAMAFVAMQPSETGMQLKRRMITLAQQIQNAGIRAPSMDATRTLKATLGKSKQERLLSNHTGKTKRLILTISPTSLGAIETEYSAGNVWFHSKLVASASRLGPHDGCLPGKPDRSWLDVVMLFKLLKMPQEDIEKQWGDLHEQGATLQRGRPRTEFLSPRYSVSEDADMASGCVNSDVTAEELRTMCKLLPPTLLPVLLLGDFNTKLKWTDALDPQGDLRPTEDQWTVPTSRPRRTKVDSYKQIGGDHERISFVSAKLPSLDRIDQATLQVADLYRQAKRTKSEQDWKAAHKARRKAQEAWRDNRNERAAEGHWQSFRSLKTLGGNEWTVHFIEAAEEAKQDPKRWTVQHFRTLFQKTEPRDPPRWNKEVDTGNHFTLEDLRQALQKGKTNKAVGEDLVSFELIRALCEDAPTEKAFLEWMERLRCGEQLPQSWLRTVVTLLPKSDKPRGPKDLRPISVGASAAKVFGTMLLIRTRSYVRPAGPAQCAHNGRQTADYLHAALKTFSLDTEWRLGLSWCRIDIQKAFDTLARDRTLQLLRDNLPAEMFLEYRCWERLFHEGTAVLKTPWGDEEIAQERGIRQGSVESPFLFSIAIEMALKAATEHSEWPKTIPSAPDLPLAELLYMDDTLLWAANRDDMIKKYNILKSELAKWGLRVNPEKTSYYHSPHSTTPGNIVLDDQVIEPASHMTVFGIPLATPLKPTSLMDTAMSKASKKFYANKHIFMARSPLKGKLKTFQTIVGGSALWYCSAVSPSTQALSGMNTLQLELLAKTIGFRGKTEETWLDFRSRSLRGARHVLHSHHMDRWSTIWLRRFWDYKGHVARAMHRESPPASSLMDSVRTLEWWTERQRSGIRRPGHFYPYRTNEEKALNRAAGGTPWRLAATDTARWAQCKEAWVQAMDVAWASGRQLAIGQ</sequence>
<dbReference type="CDD" id="cd01650">
    <property type="entry name" value="RT_nLTR_like"/>
    <property type="match status" value="1"/>
</dbReference>
<proteinExistence type="predicted"/>
<comment type="caution">
    <text evidence="3">The sequence shown here is derived from an EMBL/GenBank/DDBJ whole genome shotgun (WGS) entry which is preliminary data.</text>
</comment>
<dbReference type="SUPFAM" id="SSF56672">
    <property type="entry name" value="DNA/RNA polymerases"/>
    <property type="match status" value="1"/>
</dbReference>
<keyword evidence="4" id="KW-1185">Reference proteome</keyword>
<evidence type="ECO:0000256" key="1">
    <source>
        <dbReference type="SAM" id="MobiDB-lite"/>
    </source>
</evidence>
<protein>
    <submittedName>
        <fullName evidence="3">Putative 149 kDa protein</fullName>
    </submittedName>
</protein>
<dbReference type="InterPro" id="IPR043502">
    <property type="entry name" value="DNA/RNA_pol_sf"/>
</dbReference>
<feature type="region of interest" description="Disordered" evidence="1">
    <location>
        <begin position="86"/>
        <end position="117"/>
    </location>
</feature>
<dbReference type="PANTHER" id="PTHR47027">
    <property type="entry name" value="REVERSE TRANSCRIPTASE DOMAIN-CONTAINING PROTEIN"/>
    <property type="match status" value="1"/>
</dbReference>
<dbReference type="InterPro" id="IPR043128">
    <property type="entry name" value="Rev_trsase/Diguanyl_cyclase"/>
</dbReference>
<evidence type="ECO:0000313" key="3">
    <source>
        <dbReference type="EMBL" id="OLQ10055.1"/>
    </source>
</evidence>
<organism evidence="3 4">
    <name type="scientific">Symbiodinium microadriaticum</name>
    <name type="common">Dinoflagellate</name>
    <name type="synonym">Zooxanthella microadriatica</name>
    <dbReference type="NCBI Taxonomy" id="2951"/>
    <lineage>
        <taxon>Eukaryota</taxon>
        <taxon>Sar</taxon>
        <taxon>Alveolata</taxon>
        <taxon>Dinophyceae</taxon>
        <taxon>Suessiales</taxon>
        <taxon>Symbiodiniaceae</taxon>
        <taxon>Symbiodinium</taxon>
    </lineage>
</organism>
<dbReference type="Gene3D" id="3.30.70.270">
    <property type="match status" value="1"/>
</dbReference>
<dbReference type="PANTHER" id="PTHR47027:SF20">
    <property type="entry name" value="REVERSE TRANSCRIPTASE-LIKE PROTEIN WITH RNA-DIRECTED DNA POLYMERASE DOMAIN"/>
    <property type="match status" value="1"/>
</dbReference>
<evidence type="ECO:0000313" key="4">
    <source>
        <dbReference type="Proteomes" id="UP000186817"/>
    </source>
</evidence>
<dbReference type="PROSITE" id="PS50878">
    <property type="entry name" value="RT_POL"/>
    <property type="match status" value="1"/>
</dbReference>
<dbReference type="EMBL" id="LSRX01000085">
    <property type="protein sequence ID" value="OLQ10055.1"/>
    <property type="molecule type" value="Genomic_DNA"/>
</dbReference>
<dbReference type="Pfam" id="PF00078">
    <property type="entry name" value="RVT_1"/>
    <property type="match status" value="1"/>
</dbReference>
<dbReference type="InterPro" id="IPR000477">
    <property type="entry name" value="RT_dom"/>
</dbReference>
<accession>A0A1Q9ERK5</accession>
<feature type="compositionally biased region" description="Basic and acidic residues" evidence="1">
    <location>
        <begin position="168"/>
        <end position="181"/>
    </location>
</feature>
<dbReference type="OrthoDB" id="410104at2759"/>
<evidence type="ECO:0000259" key="2">
    <source>
        <dbReference type="PROSITE" id="PS50878"/>
    </source>
</evidence>
<feature type="region of interest" description="Disordered" evidence="1">
    <location>
        <begin position="141"/>
        <end position="207"/>
    </location>
</feature>